<evidence type="ECO:0000313" key="2">
    <source>
        <dbReference type="Proteomes" id="UP000672027"/>
    </source>
</evidence>
<proteinExistence type="predicted"/>
<protein>
    <submittedName>
        <fullName evidence="1">Uncharacterized protein</fullName>
    </submittedName>
</protein>
<sequence length="1263" mass="149440">MDYFIRKDFIDFGRKINAFNQPENHYISEEEKQLKTFNLRFGLSKFIALLIKNANYPERSIENIENSITEYNIKHNKNITLEGLINKGFIRLIFKKTYIARSVLYLFDKYNKENTHSDNSKDELSFLNNYHEKHYSIKVKISQNEMEQLLRIDENNKQCLKYLEDKHYIKKDGNIYLWEKDDFATLDILDDEIIMHLWFLIELTTNEKIHFIIQQCLETRIYPNTSFDFLNENENLELANIVKELISLEYDLENSDIELRKSVLDYQFSYMADMGNEIPKRSIENADIQEIINGVNRIDYNGREFYLYQTHRRIYNSLLKAIGILNTENIEIILEFIELNLNKPYIIVVIIDHFKNNNMKAFMELFTYEYCLMDSALAAINTFKISDDFVFDKFATYDNSQKEEKKAIIRQQAFILFFSLCLREAKKNLTHNENINVKEIVEILLNSAEPAFSSNSHQHHIDKEKYLKTVNELRSSFSNSGFYKDDYFFDKHLFASRIINRISMDFNNHDKDPHGYINIKISILNLLLDLMKIQEELPIREKEDQTLLTKSAQCISNTIYKHLFWYFTATSIDTVDYYDHTIIKQKNVKRDANDFAIETVDWANAIIYIAQEKKLEQLYRHINEAITFNTNENKYHDQNEEQKQKLITLFKILCIAYLSLKKKGKYIKETEISITEILEGWIFSLSIKHNLNNIHKSRINIFEFPLPIFGKKINDYEKSPRTLLFEYINLLNEDKASSLIRDFFENSVDINMMIECVNKISHPSSKNILKNIIKQVDLDNFLNSVHFITEIENTTVNAVNSEESWEIAKPLLEKIKRHYISRKHDINNMENFADEIELLISYKEKNIESLNEFKKNKSIAIREKAIYYHALHLTYNEKDHEKSEKILNYLCEREKPLIEHKFQLLRVKLIQKTISRQEKIDTFNAWTSFVEKTEMYNKHDVDYLNQIQDYSNNLKLIILNNESKSHEFDQIINQLPPAYLYNEETFEIIFENLTSRKLSTNAYLFIKNGKVFYEQQGALVPLVIQELEDKYPDLKMRTELRNLLNALNSEKADIIPKILPAKITNEHYDLGMFILSELVRASRLLQEKIGGVKHEDQYNDLFIAMLSLRFELWGWSISDQNRAGRSPTGKNAGEIDLTIRSGSTVLTRIEALRLFGKNKKTTQEHATKTQSYDSNLNKYYMIIYYLGEQQKFDSTWDDYCTDFSESSFPENCIFNKAHNFKSLSDQFIDTRQIRIAKSTHGKNNDVFFFHIMIDLSSLKSPIN</sequence>
<name>A0ABX7WZA4_9GAMM</name>
<keyword evidence="2" id="KW-1185">Reference proteome</keyword>
<accession>A0ABX7WZA4</accession>
<evidence type="ECO:0000313" key="1">
    <source>
        <dbReference type="EMBL" id="QTR48676.1"/>
    </source>
</evidence>
<dbReference type="Proteomes" id="UP000672027">
    <property type="component" value="Chromosome"/>
</dbReference>
<gene>
    <name evidence="1" type="ORF">J8380_10230</name>
</gene>
<reference evidence="1 2" key="1">
    <citation type="submission" date="2021-04" db="EMBL/GenBank/DDBJ databases">
        <title>Genomics, taxonomy and metabolism of representatives of sulfur bacteria of the genus Thiothrix: Thiothrix fructosivorans QT, Thiothrix unzii A1T and three new species, Thiothrix subterranea sp. nov., Thiothrix litoralis sp. nov. and 'Candidatus Thiothrix anitrata' sp. nov.</title>
        <authorList>
            <person name="Ravin N.V."/>
            <person name="Smolyakov D."/>
            <person name="Rudenko T.S."/>
            <person name="Mardanov A.V."/>
            <person name="Beletsky A.V."/>
            <person name="Markov N.D."/>
            <person name="Fomenkov A.I."/>
            <person name="Roberts R.J."/>
            <person name="Karnachuk O.V."/>
            <person name="Novikov A."/>
            <person name="Grabovich M.Y."/>
        </authorList>
    </citation>
    <scope>NUCLEOTIDE SEQUENCE [LARGE SCALE GENOMIC DNA]</scope>
    <source>
        <strain evidence="1 2">A52</strain>
    </source>
</reference>
<organism evidence="1 2">
    <name type="scientific">Candidatus Thiothrix anitrata</name>
    <dbReference type="NCBI Taxonomy" id="2823902"/>
    <lineage>
        <taxon>Bacteria</taxon>
        <taxon>Pseudomonadati</taxon>
        <taxon>Pseudomonadota</taxon>
        <taxon>Gammaproteobacteria</taxon>
        <taxon>Thiotrichales</taxon>
        <taxon>Thiotrichaceae</taxon>
        <taxon>Thiothrix</taxon>
    </lineage>
</organism>
<dbReference type="RefSeq" id="WP_210225558.1">
    <property type="nucleotide sequence ID" value="NZ_CP072800.1"/>
</dbReference>
<dbReference type="EMBL" id="CP072800">
    <property type="protein sequence ID" value="QTR48676.1"/>
    <property type="molecule type" value="Genomic_DNA"/>
</dbReference>